<keyword evidence="4" id="KW-0963">Cytoplasm</keyword>
<dbReference type="PROSITE" id="PS00678">
    <property type="entry name" value="WD_REPEATS_1"/>
    <property type="match status" value="2"/>
</dbReference>
<dbReference type="PANTHER" id="PTHR46027">
    <property type="entry name" value="PEROXISOMAL TARGETING SIGNAL 2 RECEPTOR"/>
    <property type="match status" value="1"/>
</dbReference>
<keyword evidence="3" id="KW-0813">Transport</keyword>
<comment type="subcellular location">
    <subcellularLocation>
        <location evidence="2">Cytoplasm</location>
        <location evidence="2">Cytosol</location>
    </subcellularLocation>
    <subcellularLocation>
        <location evidence="1">Peroxisome matrix</location>
    </subcellularLocation>
</comment>
<evidence type="ECO:0000256" key="2">
    <source>
        <dbReference type="ARBA" id="ARBA00004514"/>
    </source>
</evidence>
<organism evidence="14 15">
    <name type="scientific">Mycena indigotica</name>
    <dbReference type="NCBI Taxonomy" id="2126181"/>
    <lineage>
        <taxon>Eukaryota</taxon>
        <taxon>Fungi</taxon>
        <taxon>Dikarya</taxon>
        <taxon>Basidiomycota</taxon>
        <taxon>Agaricomycotina</taxon>
        <taxon>Agaricomycetes</taxon>
        <taxon>Agaricomycetidae</taxon>
        <taxon>Agaricales</taxon>
        <taxon>Marasmiineae</taxon>
        <taxon>Mycenaceae</taxon>
        <taxon>Mycena</taxon>
    </lineage>
</organism>
<evidence type="ECO:0000256" key="9">
    <source>
        <dbReference type="ARBA" id="ARBA00024017"/>
    </source>
</evidence>
<feature type="repeat" description="WD" evidence="11">
    <location>
        <begin position="1079"/>
        <end position="1112"/>
    </location>
</feature>
<accession>A0A8H6WEW1</accession>
<evidence type="ECO:0000256" key="3">
    <source>
        <dbReference type="ARBA" id="ARBA00022448"/>
    </source>
</evidence>
<dbReference type="InterPro" id="IPR019775">
    <property type="entry name" value="WD40_repeat_CS"/>
</dbReference>
<dbReference type="InterPro" id="IPR020472">
    <property type="entry name" value="WD40_PAC1"/>
</dbReference>
<dbReference type="GO" id="GO:0005782">
    <property type="term" value="C:peroxisomal matrix"/>
    <property type="evidence" value="ECO:0007669"/>
    <property type="project" value="UniProtKB-SubCell"/>
</dbReference>
<dbReference type="PROSITE" id="PS50082">
    <property type="entry name" value="WD_REPEATS_2"/>
    <property type="match status" value="6"/>
</dbReference>
<dbReference type="InterPro" id="IPR015943">
    <property type="entry name" value="WD40/YVTN_repeat-like_dom_sf"/>
</dbReference>
<feature type="repeat" description="WD" evidence="11">
    <location>
        <begin position="900"/>
        <end position="913"/>
    </location>
</feature>
<evidence type="ECO:0000256" key="6">
    <source>
        <dbReference type="ARBA" id="ARBA00022737"/>
    </source>
</evidence>
<dbReference type="SUPFAM" id="SSF50998">
    <property type="entry name" value="Quinoprotein alcohol dehydrogenase-like"/>
    <property type="match status" value="1"/>
</dbReference>
<evidence type="ECO:0000313" key="15">
    <source>
        <dbReference type="Proteomes" id="UP000636479"/>
    </source>
</evidence>
<feature type="transmembrane region" description="Helical" evidence="12">
    <location>
        <begin position="52"/>
        <end position="72"/>
    </location>
</feature>
<keyword evidence="5 11" id="KW-0853">WD repeat</keyword>
<protein>
    <recommendedName>
        <fullName evidence="10">Peroxin-7</fullName>
    </recommendedName>
</protein>
<feature type="repeat" description="WD" evidence="11">
    <location>
        <begin position="682"/>
        <end position="704"/>
    </location>
</feature>
<dbReference type="PROSITE" id="PS50294">
    <property type="entry name" value="WD_REPEATS_REGION"/>
    <property type="match status" value="2"/>
</dbReference>
<dbReference type="InterPro" id="IPR001680">
    <property type="entry name" value="WD40_rpt"/>
</dbReference>
<reference evidence="14" key="1">
    <citation type="submission" date="2020-05" db="EMBL/GenBank/DDBJ databases">
        <title>Mycena genomes resolve the evolution of fungal bioluminescence.</title>
        <authorList>
            <person name="Tsai I.J."/>
        </authorList>
    </citation>
    <scope>NUCLEOTIDE SEQUENCE</scope>
    <source>
        <strain evidence="14">171206Taipei</strain>
    </source>
</reference>
<keyword evidence="6" id="KW-0677">Repeat</keyword>
<dbReference type="InterPro" id="IPR044536">
    <property type="entry name" value="PEX7"/>
</dbReference>
<feature type="transmembrane region" description="Helical" evidence="12">
    <location>
        <begin position="214"/>
        <end position="233"/>
    </location>
</feature>
<feature type="repeat" description="WD" evidence="11">
    <location>
        <begin position="924"/>
        <end position="966"/>
    </location>
</feature>
<dbReference type="GO" id="GO:0016558">
    <property type="term" value="P:protein import into peroxisome matrix"/>
    <property type="evidence" value="ECO:0007669"/>
    <property type="project" value="InterPro"/>
</dbReference>
<dbReference type="AlphaFoldDB" id="A0A8H6WEW1"/>
<keyword evidence="12" id="KW-0812">Transmembrane</keyword>
<dbReference type="Pfam" id="PF20153">
    <property type="entry name" value="DUF6535"/>
    <property type="match status" value="1"/>
</dbReference>
<feature type="repeat" description="WD" evidence="11">
    <location>
        <begin position="967"/>
        <end position="1009"/>
    </location>
</feature>
<keyword evidence="8" id="KW-0576">Peroxisome</keyword>
<evidence type="ECO:0000259" key="13">
    <source>
        <dbReference type="Pfam" id="PF20153"/>
    </source>
</evidence>
<evidence type="ECO:0000313" key="14">
    <source>
        <dbReference type="EMBL" id="KAF7309879.1"/>
    </source>
</evidence>
<keyword evidence="7" id="KW-0653">Protein transport</keyword>
<dbReference type="InterPro" id="IPR036322">
    <property type="entry name" value="WD40_repeat_dom_sf"/>
</dbReference>
<comment type="caution">
    <text evidence="14">The sequence shown here is derived from an EMBL/GenBank/DDBJ whole genome shotgun (WGS) entry which is preliminary data.</text>
</comment>
<evidence type="ECO:0000256" key="7">
    <source>
        <dbReference type="ARBA" id="ARBA00022927"/>
    </source>
</evidence>
<dbReference type="InterPro" id="IPR011047">
    <property type="entry name" value="Quinoprotein_ADH-like_sf"/>
</dbReference>
<proteinExistence type="inferred from homology"/>
<dbReference type="InterPro" id="IPR045338">
    <property type="entry name" value="DUF6535"/>
</dbReference>
<comment type="similarity">
    <text evidence="9">Belongs to the WD repeat peroxin-7 family.</text>
</comment>
<evidence type="ECO:0000256" key="8">
    <source>
        <dbReference type="ARBA" id="ARBA00023140"/>
    </source>
</evidence>
<keyword evidence="15" id="KW-1185">Reference proteome</keyword>
<dbReference type="RefSeq" id="XP_037223329.1">
    <property type="nucleotide sequence ID" value="XM_037360444.1"/>
</dbReference>
<dbReference type="Proteomes" id="UP000636479">
    <property type="component" value="Unassembled WGS sequence"/>
</dbReference>
<feature type="transmembrane region" description="Helical" evidence="12">
    <location>
        <begin position="112"/>
        <end position="137"/>
    </location>
</feature>
<keyword evidence="12" id="KW-1133">Transmembrane helix</keyword>
<dbReference type="Pfam" id="PF00400">
    <property type="entry name" value="WD40"/>
    <property type="match status" value="7"/>
</dbReference>
<dbReference type="SMART" id="SM00320">
    <property type="entry name" value="WD40"/>
    <property type="match status" value="10"/>
</dbReference>
<evidence type="ECO:0000256" key="12">
    <source>
        <dbReference type="SAM" id="Phobius"/>
    </source>
</evidence>
<evidence type="ECO:0000256" key="5">
    <source>
        <dbReference type="ARBA" id="ARBA00022574"/>
    </source>
</evidence>
<dbReference type="GeneID" id="59342960"/>
<dbReference type="GO" id="GO:0005053">
    <property type="term" value="F:peroxisome matrix targeting signal-2 binding"/>
    <property type="evidence" value="ECO:0007669"/>
    <property type="project" value="InterPro"/>
</dbReference>
<dbReference type="CDD" id="cd00200">
    <property type="entry name" value="WD40"/>
    <property type="match status" value="1"/>
</dbReference>
<dbReference type="PRINTS" id="PR00320">
    <property type="entry name" value="GPROTEINBRPT"/>
</dbReference>
<dbReference type="Gene3D" id="2.130.10.10">
    <property type="entry name" value="YVTN repeat-like/Quinoprotein amine dehydrogenase"/>
    <property type="match status" value="3"/>
</dbReference>
<feature type="domain" description="DUF6535" evidence="13">
    <location>
        <begin position="28"/>
        <end position="202"/>
    </location>
</feature>
<gene>
    <name evidence="14" type="ORF">MIND_00360100</name>
</gene>
<evidence type="ECO:0000256" key="11">
    <source>
        <dbReference type="PROSITE-ProRule" id="PRU00221"/>
    </source>
</evidence>
<feature type="transmembrane region" description="Helical" evidence="12">
    <location>
        <begin position="176"/>
        <end position="202"/>
    </location>
</feature>
<name>A0A8H6WEW1_9AGAR</name>
<dbReference type="EMBL" id="JACAZF010000003">
    <property type="protein sequence ID" value="KAF7309879.1"/>
    <property type="molecule type" value="Genomic_DNA"/>
</dbReference>
<keyword evidence="12" id="KW-0472">Membrane</keyword>
<evidence type="ECO:0000256" key="10">
    <source>
        <dbReference type="ARBA" id="ARBA00032565"/>
    </source>
</evidence>
<evidence type="ECO:0000256" key="1">
    <source>
        <dbReference type="ARBA" id="ARBA00004253"/>
    </source>
</evidence>
<dbReference type="PANTHER" id="PTHR46027:SF1">
    <property type="entry name" value="PEROXISOMAL TARGETING SIGNAL 2 RECEPTOR"/>
    <property type="match status" value="1"/>
</dbReference>
<sequence length="1170" mass="129662">MPLLPVLKIPQMRVPLVPADSDQKDSDWKEAYEKVKRRDDIMVKEYDTEIDTLLVFAGLFSAVLTAFIVDVYKTLNIDYTQDSAIVLRSILAHMEGKPGEIALPPTASTSPVVLAVIILWFVSLILSLGSALFGIFIKQWLHTYQKWTEVAQNNFQQGLMLRGFYQTSFKAWKVSVIFSTLGVLLQLALVLFVVGLVTYLWTLNFKIASGLTSAFAFVMLALSALVIVLPIFYEDCPYKSPLIYGVLQLIGRSAARDWTDRDIPIAKRRLHWQMDESQSPLTLAFSQAALLLDIASEDLEAVESNIKLKSIVQERLRELSENTVDLLVQIVTSEALVGDANQLAESDQTRLLNLWKLIFETLPPVPRVLRALHYLKQCITIHVFHDSTTIKCLKLLVELMLPRSVDLASTAVLPENDIALEITRVALAIHKWVNDKPRPGVNTVDVSFTVLYRAATCIPMDGLGPTTRLSPITPYLDFMQAFEQTLVSASNTHSSKPFYTATQLSKKLRSYHNAFLCARTRIYRTTPPSKALRVQIPSSGTHIFVGAVGSEAWVINMSTDTFSAITTPGLPSGMSFSVCSPDGKRVFWASNEGCVYSLQVDSSDLIQFERVGGKETWILAISHDLRYVVTSNVNSLAVHDAETGRTIWTQDSGENADRIYRAAFTGISTSPKKENTVEQPKLATGFPDGTVRIWDVETGSCEATYSNNGEPVHALAWSTGATMLAMSGDYQALVYDTVTHQVKCSFFVGHTAVITNAAFSPNDQLLASASHDHTVRVWNIETQTCVAILTDLNGEVHDVKFSPDGRFIVGAADDGIIIWEINADSTPGFAHFAVAWSPFHTTRLALASSANFGLVGNGRLHLVSVLPGPNGTLALNLDKHFETQDGLYDVAWSEIHENQLVTASGDGSIRLWDAMLNNLPIRAWQEHTREVFSVDWSNIKKDMFVSSSWDGNVKLWTPERPRSVLTLHAHQSCVYQAMFSPHQPDLVVSCSTDGTLRMFDLRTPSYVTGPGANTFTTPLSTAVLTVPASGTEILTVDWNKYRPFILASAGVDKLAKVWDCRMVKLQETGQVGGACETQLMGHEFAVRKVQWSPHRAEVLATASYDMTCRVWNTLPAAGRPQLLHIHDPHTEFVVGCSWSLYDEGMLASCGWDSRLNVFRDSVRVFVIANN</sequence>
<dbReference type="OrthoDB" id="273771at2759"/>
<evidence type="ECO:0000256" key="4">
    <source>
        <dbReference type="ARBA" id="ARBA00022490"/>
    </source>
</evidence>
<dbReference type="SUPFAM" id="SSF50978">
    <property type="entry name" value="WD40 repeat-like"/>
    <property type="match status" value="1"/>
</dbReference>
<dbReference type="GO" id="GO:0005829">
    <property type="term" value="C:cytosol"/>
    <property type="evidence" value="ECO:0007669"/>
    <property type="project" value="UniProtKB-SubCell"/>
</dbReference>
<feature type="repeat" description="WD" evidence="11">
    <location>
        <begin position="747"/>
        <end position="788"/>
    </location>
</feature>